<dbReference type="KEGG" id="bgt:106071835"/>
<keyword evidence="6 20" id="KW-0812">Transmembrane</keyword>
<evidence type="ECO:0000256" key="2">
    <source>
        <dbReference type="ARBA" id="ARBA00004158"/>
    </source>
</evidence>
<keyword evidence="14" id="KW-0968">Cytoplasmic vesicle</keyword>
<accession>A0A9U8EH70</accession>
<gene>
    <name evidence="26" type="primary">LOC106071835</name>
</gene>
<keyword evidence="11 20" id="KW-0472">Membrane</keyword>
<comment type="function">
    <text evidence="16">Plays a role in short-term synaptic plasticity in a subset of GABAergic neurons in the brain.</text>
</comment>
<evidence type="ECO:0000256" key="15">
    <source>
        <dbReference type="ARBA" id="ARBA00029428"/>
    </source>
</evidence>
<dbReference type="InterPro" id="IPR002000">
    <property type="entry name" value="Lysosome-assoc_membr_glycop"/>
</dbReference>
<dbReference type="InterPro" id="IPR048524">
    <property type="entry name" value="Lamp2-like_TM"/>
</dbReference>
<dbReference type="CDD" id="cd12087">
    <property type="entry name" value="TM_EGFR-like"/>
    <property type="match status" value="1"/>
</dbReference>
<dbReference type="PROSITE" id="PS51407">
    <property type="entry name" value="LAMP_3"/>
    <property type="match status" value="1"/>
</dbReference>
<evidence type="ECO:0000256" key="7">
    <source>
        <dbReference type="ARBA" id="ARBA00022729"/>
    </source>
</evidence>
<dbReference type="GO" id="GO:0005886">
    <property type="term" value="C:plasma membrane"/>
    <property type="evidence" value="ECO:0007669"/>
    <property type="project" value="UniProtKB-SubCell"/>
</dbReference>
<comment type="subcellular location">
    <subcellularLocation>
        <location evidence="4">Cell projection</location>
        <location evidence="4">Dendrite</location>
    </subcellularLocation>
    <subcellularLocation>
        <location evidence="17">Cell projection</location>
        <location evidence="17">Growth cone membrane</location>
        <topology evidence="17">Single-pass type I membrane protein</topology>
    </subcellularLocation>
    <subcellularLocation>
        <location evidence="15">Cytoplasmic vesicle</location>
        <location evidence="15">Secretory vesicle</location>
        <location evidence="15">Synaptic vesicle membrane</location>
        <topology evidence="15">Single-pass type I membrane protein</topology>
    </subcellularLocation>
    <subcellularLocation>
        <location evidence="2">Early endosome membrane</location>
        <topology evidence="2">Single-pass type I membrane protein</topology>
    </subcellularLocation>
    <subcellularLocation>
        <location evidence="1">Endoplasmic reticulum-Golgi intermediate compartment membrane</location>
        <topology evidence="1">Single-pass type I membrane protein</topology>
    </subcellularLocation>
    <subcellularLocation>
        <location evidence="20">Membrane</location>
        <topology evidence="20">Single-pass type I membrane protein</topology>
    </subcellularLocation>
    <subcellularLocation>
        <location evidence="3">Recycling endosome</location>
    </subcellularLocation>
</comment>
<dbReference type="PANTHER" id="PTHR11506">
    <property type="entry name" value="LYSOSOME-ASSOCIATED MEMBRANE GLYCOPROTEIN"/>
    <property type="match status" value="1"/>
</dbReference>
<proteinExistence type="inferred from homology"/>
<dbReference type="RefSeq" id="XP_013087471.2">
    <property type="nucleotide sequence ID" value="XM_013232017.2"/>
</dbReference>
<evidence type="ECO:0000256" key="21">
    <source>
        <dbReference type="SAM" id="Phobius"/>
    </source>
</evidence>
<keyword evidence="9 21" id="KW-1133">Transmembrane helix</keyword>
<dbReference type="PANTHER" id="PTHR11506:SF35">
    <property type="entry name" value="LYSOSOME-ASSOCIATED MEMBRANE GLYCOPROTEIN 5"/>
    <property type="match status" value="1"/>
</dbReference>
<evidence type="ECO:0000256" key="13">
    <source>
        <dbReference type="ARBA" id="ARBA00023273"/>
    </source>
</evidence>
<evidence type="ECO:0000256" key="16">
    <source>
        <dbReference type="ARBA" id="ARBA00053950"/>
    </source>
</evidence>
<comment type="similarity">
    <text evidence="5 20">Belongs to the LAMP family.</text>
</comment>
<evidence type="ECO:0000256" key="20">
    <source>
        <dbReference type="PROSITE-ProRule" id="PRU00740"/>
    </source>
</evidence>
<dbReference type="Pfam" id="PF01299">
    <property type="entry name" value="Lamp2-like_luminal"/>
    <property type="match status" value="1"/>
</dbReference>
<keyword evidence="8" id="KW-0967">Endosome</keyword>
<feature type="transmembrane region" description="Helical" evidence="21">
    <location>
        <begin position="382"/>
        <end position="404"/>
    </location>
</feature>
<dbReference type="InterPro" id="IPR048528">
    <property type="entry name" value="Lamp2-like_luminal"/>
</dbReference>
<dbReference type="GO" id="GO:0031902">
    <property type="term" value="C:late endosome membrane"/>
    <property type="evidence" value="ECO:0007669"/>
    <property type="project" value="TreeGrafter"/>
</dbReference>
<evidence type="ECO:0000256" key="19">
    <source>
        <dbReference type="ARBA" id="ARBA00076257"/>
    </source>
</evidence>
<evidence type="ECO:0000259" key="23">
    <source>
        <dbReference type="Pfam" id="PF01299"/>
    </source>
</evidence>
<keyword evidence="25" id="KW-1185">Reference proteome</keyword>
<evidence type="ECO:0000256" key="10">
    <source>
        <dbReference type="ARBA" id="ARBA00023018"/>
    </source>
</evidence>
<protein>
    <recommendedName>
        <fullName evidence="18">Lysosome-associated membrane glycoprotein 5</fullName>
    </recommendedName>
    <alternativeName>
        <fullName evidence="19">Lysosome-associated membrane protein 5</fullName>
    </alternativeName>
</protein>
<keyword evidence="10" id="KW-0770">Synapse</keyword>
<keyword evidence="12" id="KW-0325">Glycoprotein</keyword>
<evidence type="ECO:0000313" key="25">
    <source>
        <dbReference type="Proteomes" id="UP001165740"/>
    </source>
</evidence>
<dbReference type="Gene3D" id="2.40.160.110">
    <property type="match status" value="2"/>
</dbReference>
<evidence type="ECO:0000256" key="11">
    <source>
        <dbReference type="ARBA" id="ARBA00023136"/>
    </source>
</evidence>
<evidence type="ECO:0000259" key="24">
    <source>
        <dbReference type="Pfam" id="PF21222"/>
    </source>
</evidence>
<evidence type="ECO:0000313" key="26">
    <source>
        <dbReference type="RefSeq" id="XP_013087471.2"/>
    </source>
</evidence>
<evidence type="ECO:0000256" key="22">
    <source>
        <dbReference type="SAM" id="SignalP"/>
    </source>
</evidence>
<evidence type="ECO:0000256" key="4">
    <source>
        <dbReference type="ARBA" id="ARBA00004279"/>
    </source>
</evidence>
<feature type="domain" description="Lysosome-associated membrane glycoprotein 2-like transmembrane" evidence="24">
    <location>
        <begin position="383"/>
        <end position="414"/>
    </location>
</feature>
<evidence type="ECO:0000256" key="8">
    <source>
        <dbReference type="ARBA" id="ARBA00022753"/>
    </source>
</evidence>
<dbReference type="OMA" id="YCNIMEN"/>
<keyword evidence="7 22" id="KW-0732">Signal</keyword>
<evidence type="ECO:0000256" key="6">
    <source>
        <dbReference type="ARBA" id="ARBA00022692"/>
    </source>
</evidence>
<evidence type="ECO:0000256" key="1">
    <source>
        <dbReference type="ARBA" id="ARBA00004151"/>
    </source>
</evidence>
<sequence length="417" mass="46295">MKIFILTFLIVAAQAIRFQVNAPKTNSSCLLLDINGSLEVKATDNVKNKTQSKTVDFANATLDEVNSTCEVIKLTFNKLVEVWFQFNNISNSEWIVTPGVQFNAKSFLDLENDTVSAFAAPLPAFQQNNSYYCKAIVSYNFTSKEKFNSTYEIVAQLSGFQIQSYKNDSFEPAYECDQDKTSTTSTALTSTPTPATTTAPSYKDDLSCWDSKTNTTKFRLEATFALTINYEAKDGNKTKAATANIDVPSNVTANVSCSEDREESLKILFLPGWDLEYIFQRTKDNNTYFVSNIILTYSTSAFKDAAVNETLQVNYTSAKSNYLQAEKQSYYYSCKSNTSVSLGQNVTLYTSNLRYQAFNEKGNITFSGDATECSEDEETNSVVPIAVGAALAGLVVIVLIAYLIGRRRSRKSGYESV</sequence>
<dbReference type="Proteomes" id="UP001165740">
    <property type="component" value="Chromosome 15"/>
</dbReference>
<name>A0A9U8EH70_BIOGL</name>
<evidence type="ECO:0000256" key="18">
    <source>
        <dbReference type="ARBA" id="ARBA00074379"/>
    </source>
</evidence>
<evidence type="ECO:0000256" key="9">
    <source>
        <dbReference type="ARBA" id="ARBA00022989"/>
    </source>
</evidence>
<evidence type="ECO:0000256" key="17">
    <source>
        <dbReference type="ARBA" id="ARBA00060492"/>
    </source>
</evidence>
<comment type="caution">
    <text evidence="20">Lacks conserved residue(s) required for the propagation of feature annotation.</text>
</comment>
<reference evidence="26" key="1">
    <citation type="submission" date="2025-08" db="UniProtKB">
        <authorList>
            <consortium name="RefSeq"/>
        </authorList>
    </citation>
    <scope>IDENTIFICATION</scope>
</reference>
<evidence type="ECO:0000256" key="5">
    <source>
        <dbReference type="ARBA" id="ARBA00009644"/>
    </source>
</evidence>
<feature type="chain" id="PRO_5040728342" description="Lysosome-associated membrane glycoprotein 5" evidence="22">
    <location>
        <begin position="16"/>
        <end position="417"/>
    </location>
</feature>
<organism evidence="25 26">
    <name type="scientific">Biomphalaria glabrata</name>
    <name type="common">Bloodfluke planorb</name>
    <name type="synonym">Freshwater snail</name>
    <dbReference type="NCBI Taxonomy" id="6526"/>
    <lineage>
        <taxon>Eukaryota</taxon>
        <taxon>Metazoa</taxon>
        <taxon>Spiralia</taxon>
        <taxon>Lophotrochozoa</taxon>
        <taxon>Mollusca</taxon>
        <taxon>Gastropoda</taxon>
        <taxon>Heterobranchia</taxon>
        <taxon>Euthyneura</taxon>
        <taxon>Panpulmonata</taxon>
        <taxon>Hygrophila</taxon>
        <taxon>Lymnaeoidea</taxon>
        <taxon>Planorbidae</taxon>
        <taxon>Biomphalaria</taxon>
    </lineage>
</organism>
<dbReference type="AlphaFoldDB" id="A0A9U8EH70"/>
<evidence type="ECO:0000256" key="3">
    <source>
        <dbReference type="ARBA" id="ARBA00004172"/>
    </source>
</evidence>
<dbReference type="GeneID" id="106071835"/>
<feature type="signal peptide" evidence="22">
    <location>
        <begin position="1"/>
        <end position="15"/>
    </location>
</feature>
<keyword evidence="13" id="KW-0966">Cell projection</keyword>
<feature type="domain" description="Lysosome-associated membrane glycoprotein 2-like luminal" evidence="23">
    <location>
        <begin position="213"/>
        <end position="359"/>
    </location>
</feature>
<dbReference type="GO" id="GO:0072594">
    <property type="term" value="P:establishment of protein localization to organelle"/>
    <property type="evidence" value="ECO:0007669"/>
    <property type="project" value="TreeGrafter"/>
</dbReference>
<evidence type="ECO:0000256" key="12">
    <source>
        <dbReference type="ARBA" id="ARBA00023180"/>
    </source>
</evidence>
<dbReference type="OrthoDB" id="6232933at2759"/>
<dbReference type="GO" id="GO:0005765">
    <property type="term" value="C:lysosomal membrane"/>
    <property type="evidence" value="ECO:0007669"/>
    <property type="project" value="TreeGrafter"/>
</dbReference>
<evidence type="ECO:0000256" key="14">
    <source>
        <dbReference type="ARBA" id="ARBA00023329"/>
    </source>
</evidence>
<dbReference type="Pfam" id="PF21222">
    <property type="entry name" value="Lamp2_2nd"/>
    <property type="match status" value="1"/>
</dbReference>